<dbReference type="EMBL" id="MGEK01000004">
    <property type="protein sequence ID" value="OGL82985.1"/>
    <property type="molecule type" value="Genomic_DNA"/>
</dbReference>
<dbReference type="PANTHER" id="PTHR30121">
    <property type="entry name" value="UNCHARACTERIZED PROTEIN YJGR-RELATED"/>
    <property type="match status" value="1"/>
</dbReference>
<dbReference type="PANTHER" id="PTHR30121:SF11">
    <property type="entry name" value="AAA+ ATPASE DOMAIN-CONTAINING PROTEIN"/>
    <property type="match status" value="1"/>
</dbReference>
<evidence type="ECO:0000313" key="3">
    <source>
        <dbReference type="EMBL" id="OGL82985.1"/>
    </source>
</evidence>
<dbReference type="InterPro" id="IPR058441">
    <property type="entry name" value="DUF8128"/>
</dbReference>
<proteinExistence type="predicted"/>
<dbReference type="Pfam" id="PF26449">
    <property type="entry name" value="DUF8128"/>
    <property type="match status" value="1"/>
</dbReference>
<comment type="caution">
    <text evidence="3">The sequence shown here is derived from an EMBL/GenBank/DDBJ whole genome shotgun (WGS) entry which is preliminary data.</text>
</comment>
<organism evidence="3 4">
    <name type="scientific">Candidatus Uhrbacteria bacterium RIFCSPLOWO2_01_FULL_47_25</name>
    <dbReference type="NCBI Taxonomy" id="1802402"/>
    <lineage>
        <taxon>Bacteria</taxon>
        <taxon>Candidatus Uhriibacteriota</taxon>
    </lineage>
</organism>
<feature type="domain" description="DUF8128" evidence="2">
    <location>
        <begin position="75"/>
        <end position="354"/>
    </location>
</feature>
<dbReference type="Proteomes" id="UP000176846">
    <property type="component" value="Unassembled WGS sequence"/>
</dbReference>
<sequence>MIGLWIIYKRLHHRWLSAFGQVILLVTVPKDSAKEKERQETQEAVREDISVAETFFSAIGGMRAERGLGAIFFGRQDHLALEIVAAKGLISFYAAVPKHLQRLIEQQIEAQYPEAQIEEVHDYNMFVPRGAAVGAVLKFRRPYIFPIKTYREIESDPMSAITNAMSRLGDAGAAIQIIVRSAKRRWHWYGKKVASEMHQGKTVLEALRLGHPNAFVRGWWAVIKTLTAKPKKKEEAENIKSHQLTALEQEMAKRLEEKTSKAGMDANIRVIVSAGTKSEAEHNLRNILNSFTQYNLYQYGNSFTIQRPRNQKKLMQDFIYRHYAKRQRVLLNTEELASLFHFPLPKTETPNIRWLRAKKAPAPLNLCADGAILGRNTYRGVTQAVRIGRDDRRRHAYIIGTTGSGKSVLMGEMAKQDIAAGHGVCVVDPHGSLVDDILECIPKERTEDVIYFDPSDTERPIGLNMLEARTDAEMDFVTQEMISIFYKLVTDPAMIGPMFEHNMRNAMLTLMADKEYPGTIAEIPRMFTDQAFQKYKVDKLTDPVVRAFWEKEMAKTTDFHKSEMLGYLISKVGRFVENTMMRNIIGQPVSGFNVRQIMDNGKILLVNLSKGKVGEINSNLLGLIIVSKLQMAAFGRADRPANEISDFYLYIDEFQNFITDSIAVILSEARKYRLNLVMAHQYLGQLSQGQDTKIRDAVLGNVGTMVAFRIGVEDAEVLAKQFDPVFNEYDLVNIDRYHAYVRLLVNNSVARPFDIDTLPPTIGRRDRAALLKQISRLKYGRDRAIVEAEILERSNLGEVNRAPQLTTESRL</sequence>
<dbReference type="Gene3D" id="3.40.50.300">
    <property type="entry name" value="P-loop containing nucleotide triphosphate hydrolases"/>
    <property type="match status" value="2"/>
</dbReference>
<accession>A0A1F7UXI6</accession>
<dbReference type="InterPro" id="IPR019476">
    <property type="entry name" value="T4SS_TraD_DNA-bd"/>
</dbReference>
<gene>
    <name evidence="3" type="ORF">A2936_03460</name>
</gene>
<evidence type="ECO:0000313" key="4">
    <source>
        <dbReference type="Proteomes" id="UP000176846"/>
    </source>
</evidence>
<dbReference type="SUPFAM" id="SSF52540">
    <property type="entry name" value="P-loop containing nucleoside triphosphate hydrolases"/>
    <property type="match status" value="1"/>
</dbReference>
<evidence type="ECO:0000259" key="1">
    <source>
        <dbReference type="Pfam" id="PF10412"/>
    </source>
</evidence>
<dbReference type="AlphaFoldDB" id="A0A1F7UXI6"/>
<dbReference type="InterPro" id="IPR027417">
    <property type="entry name" value="P-loop_NTPase"/>
</dbReference>
<reference evidence="3 4" key="1">
    <citation type="journal article" date="2016" name="Nat. Commun.">
        <title>Thousands of microbial genomes shed light on interconnected biogeochemical processes in an aquifer system.</title>
        <authorList>
            <person name="Anantharaman K."/>
            <person name="Brown C.T."/>
            <person name="Hug L.A."/>
            <person name="Sharon I."/>
            <person name="Castelle C.J."/>
            <person name="Probst A.J."/>
            <person name="Thomas B.C."/>
            <person name="Singh A."/>
            <person name="Wilkins M.J."/>
            <person name="Karaoz U."/>
            <person name="Brodie E.L."/>
            <person name="Williams K.H."/>
            <person name="Hubbard S.S."/>
            <person name="Banfield J.F."/>
        </authorList>
    </citation>
    <scope>NUCLEOTIDE SEQUENCE [LARGE SCALE GENOMIC DNA]</scope>
</reference>
<feature type="domain" description="Type IV secretion system coupling protein TraD DNA-binding" evidence="1">
    <location>
        <begin position="390"/>
        <end position="710"/>
    </location>
</feature>
<dbReference type="Pfam" id="PF10412">
    <property type="entry name" value="TrwB_AAD_bind"/>
    <property type="match status" value="1"/>
</dbReference>
<name>A0A1F7UXI6_9BACT</name>
<evidence type="ECO:0000259" key="2">
    <source>
        <dbReference type="Pfam" id="PF26449"/>
    </source>
</evidence>
<protein>
    <submittedName>
        <fullName evidence="3">Uncharacterized protein</fullName>
    </submittedName>
</protein>
<dbReference type="InterPro" id="IPR051162">
    <property type="entry name" value="T4SS_component"/>
</dbReference>